<feature type="region of interest" description="Disordered" evidence="1">
    <location>
        <begin position="1"/>
        <end position="32"/>
    </location>
</feature>
<gene>
    <name evidence="2" type="ORF">R1sor_021765</name>
</gene>
<dbReference type="Proteomes" id="UP001633002">
    <property type="component" value="Unassembled WGS sequence"/>
</dbReference>
<organism evidence="2 3">
    <name type="scientific">Riccia sorocarpa</name>
    <dbReference type="NCBI Taxonomy" id="122646"/>
    <lineage>
        <taxon>Eukaryota</taxon>
        <taxon>Viridiplantae</taxon>
        <taxon>Streptophyta</taxon>
        <taxon>Embryophyta</taxon>
        <taxon>Marchantiophyta</taxon>
        <taxon>Marchantiopsida</taxon>
        <taxon>Marchantiidae</taxon>
        <taxon>Marchantiales</taxon>
        <taxon>Ricciaceae</taxon>
        <taxon>Riccia</taxon>
    </lineage>
</organism>
<keyword evidence="3" id="KW-1185">Reference proteome</keyword>
<reference evidence="2 3" key="1">
    <citation type="submission" date="2024-09" db="EMBL/GenBank/DDBJ databases">
        <title>Chromosome-scale assembly of Riccia sorocarpa.</title>
        <authorList>
            <person name="Paukszto L."/>
        </authorList>
    </citation>
    <scope>NUCLEOTIDE SEQUENCE [LARGE SCALE GENOMIC DNA]</scope>
    <source>
        <strain evidence="2">LP-2024</strain>
        <tissue evidence="2">Aerial parts of the thallus</tissue>
    </source>
</reference>
<feature type="compositionally biased region" description="Polar residues" evidence="1">
    <location>
        <begin position="23"/>
        <end position="32"/>
    </location>
</feature>
<dbReference type="EMBL" id="JBJQOH010000007">
    <property type="protein sequence ID" value="KAL3678809.1"/>
    <property type="molecule type" value="Genomic_DNA"/>
</dbReference>
<proteinExistence type="predicted"/>
<name>A0ABD3GK42_9MARC</name>
<evidence type="ECO:0000256" key="1">
    <source>
        <dbReference type="SAM" id="MobiDB-lite"/>
    </source>
</evidence>
<feature type="compositionally biased region" description="Polar residues" evidence="1">
    <location>
        <begin position="121"/>
        <end position="130"/>
    </location>
</feature>
<dbReference type="AlphaFoldDB" id="A0ABD3GK42"/>
<accession>A0ABD3GK42</accession>
<protein>
    <submittedName>
        <fullName evidence="2">Uncharacterized protein</fullName>
    </submittedName>
</protein>
<comment type="caution">
    <text evidence="2">The sequence shown here is derived from an EMBL/GenBank/DDBJ whole genome shotgun (WGS) entry which is preliminary data.</text>
</comment>
<sequence>MEKEDNLDNPLAKENIAPAESPVSKTSTSKGNLNKITSKEVSQAIAVIPLISQDLNCANKLGIWADVEYEYMADSGPRGVKGRPAKGDSQTHERGNATKKRHTSLRGSSDQPDTILENQRKSIPSASSINLGVGGSEMEIGVVQDKAILQRTCQATQQSRARSYLTKGSRRKKTFPPNECTEDELTSLQTLEDQLDEVENQQASLWFLRSRSKWLREGEAPSHYLFSLVQARYSEDRICALQQANGDVVI</sequence>
<feature type="region of interest" description="Disordered" evidence="1">
    <location>
        <begin position="74"/>
        <end position="130"/>
    </location>
</feature>
<evidence type="ECO:0000313" key="3">
    <source>
        <dbReference type="Proteomes" id="UP001633002"/>
    </source>
</evidence>
<feature type="compositionally biased region" description="Basic and acidic residues" evidence="1">
    <location>
        <begin position="85"/>
        <end position="96"/>
    </location>
</feature>
<evidence type="ECO:0000313" key="2">
    <source>
        <dbReference type="EMBL" id="KAL3678809.1"/>
    </source>
</evidence>